<dbReference type="Proteomes" id="UP000682733">
    <property type="component" value="Unassembled WGS sequence"/>
</dbReference>
<evidence type="ECO:0000313" key="3">
    <source>
        <dbReference type="Proteomes" id="UP000682733"/>
    </source>
</evidence>
<evidence type="ECO:0000313" key="1">
    <source>
        <dbReference type="EMBL" id="CAF0872095.1"/>
    </source>
</evidence>
<dbReference type="AlphaFoldDB" id="A0A8S2HLT2"/>
<dbReference type="EMBL" id="CAJOBA010002722">
    <property type="protein sequence ID" value="CAF3656958.1"/>
    <property type="molecule type" value="Genomic_DNA"/>
</dbReference>
<dbReference type="EMBL" id="CAJNOK010002721">
    <property type="protein sequence ID" value="CAF0872095.1"/>
    <property type="molecule type" value="Genomic_DNA"/>
</dbReference>
<evidence type="ECO:0000313" key="2">
    <source>
        <dbReference type="EMBL" id="CAF3656958.1"/>
    </source>
</evidence>
<name>A0A8S2HLT2_9BILA</name>
<reference evidence="2" key="1">
    <citation type="submission" date="2021-02" db="EMBL/GenBank/DDBJ databases">
        <authorList>
            <person name="Nowell W R."/>
        </authorList>
    </citation>
    <scope>NUCLEOTIDE SEQUENCE</scope>
</reference>
<proteinExistence type="predicted"/>
<dbReference type="Proteomes" id="UP000677228">
    <property type="component" value="Unassembled WGS sequence"/>
</dbReference>
<sequence>MLRTRTFEVRVRAKFDIRVRVRRQIFNK</sequence>
<protein>
    <submittedName>
        <fullName evidence="2">Uncharacterized protein</fullName>
    </submittedName>
</protein>
<accession>A0A8S2HLT2</accession>
<gene>
    <name evidence="1" type="ORF">OVA965_LOCUS8185</name>
    <name evidence="2" type="ORF">TMI583_LOCUS8181</name>
</gene>
<feature type="non-terminal residue" evidence="2">
    <location>
        <position position="28"/>
    </location>
</feature>
<comment type="caution">
    <text evidence="2">The sequence shown here is derived from an EMBL/GenBank/DDBJ whole genome shotgun (WGS) entry which is preliminary data.</text>
</comment>
<organism evidence="2 3">
    <name type="scientific">Didymodactylos carnosus</name>
    <dbReference type="NCBI Taxonomy" id="1234261"/>
    <lineage>
        <taxon>Eukaryota</taxon>
        <taxon>Metazoa</taxon>
        <taxon>Spiralia</taxon>
        <taxon>Gnathifera</taxon>
        <taxon>Rotifera</taxon>
        <taxon>Eurotatoria</taxon>
        <taxon>Bdelloidea</taxon>
        <taxon>Philodinida</taxon>
        <taxon>Philodinidae</taxon>
        <taxon>Didymodactylos</taxon>
    </lineage>
</organism>